<evidence type="ECO:0000256" key="1">
    <source>
        <dbReference type="ARBA" id="ARBA00004651"/>
    </source>
</evidence>
<comment type="caution">
    <text evidence="7">The sequence shown here is derived from an EMBL/GenBank/DDBJ whole genome shotgun (WGS) entry which is preliminary data.</text>
</comment>
<dbReference type="PANTHER" id="PTHR43370">
    <property type="entry name" value="SUGAR ABC TRANSPORTER INTEGRAL MEMBRANE PROTEIN-RELATED"/>
    <property type="match status" value="1"/>
</dbReference>
<dbReference type="Pfam" id="PF02653">
    <property type="entry name" value="BPD_transp_2"/>
    <property type="match status" value="1"/>
</dbReference>
<gene>
    <name evidence="7" type="ORF">ENW55_03970</name>
</gene>
<dbReference type="PANTHER" id="PTHR43370:SF1">
    <property type="entry name" value="GUANOSINE ABC TRANSPORTER PERMEASE PROTEIN NUPQ"/>
    <property type="match status" value="1"/>
</dbReference>
<sequence length="296" mass="32203">MGAIVVQLLHAALSSATPIALAAFGGMFSYHANVFNIAMEGMMLMGAYYAVYGAYRFGHWLYGMLFALLSGLVLAGIFSLFAIALKVDEFITGIGINMLALGWTTYSLRATFQVKGAFISQTIPPIPKVRLPVIEKIPFLGAVLSSHPFLVFVAVLAAFVCHLVLYRTRFGLRLRATGEEPAAVASVGLNIGRLKLWSAVLCGIFSALAGVYLSLGYVTLFSENMSNGRGWISLAIIILVRGRPVPILLMSFAFGLLENLGLLLQRYAVPPQFTAMLPYLATLFVLYSYARRLKIS</sequence>
<organism evidence="7">
    <name type="scientific">Pseudothermotoga hypogea</name>
    <dbReference type="NCBI Taxonomy" id="57487"/>
    <lineage>
        <taxon>Bacteria</taxon>
        <taxon>Thermotogati</taxon>
        <taxon>Thermotogota</taxon>
        <taxon>Thermotogae</taxon>
        <taxon>Thermotogales</taxon>
        <taxon>Thermotogaceae</taxon>
        <taxon>Pseudothermotoga</taxon>
    </lineage>
</organism>
<feature type="transmembrane region" description="Helical" evidence="6">
    <location>
        <begin position="60"/>
        <end position="84"/>
    </location>
</feature>
<reference evidence="7" key="1">
    <citation type="journal article" date="2020" name="mSystems">
        <title>Genome- and Community-Level Interaction Insights into Carbon Utilization and Element Cycling Functions of Hydrothermarchaeota in Hydrothermal Sediment.</title>
        <authorList>
            <person name="Zhou Z."/>
            <person name="Liu Y."/>
            <person name="Xu W."/>
            <person name="Pan J."/>
            <person name="Luo Z.H."/>
            <person name="Li M."/>
        </authorList>
    </citation>
    <scope>NUCLEOTIDE SEQUENCE [LARGE SCALE GENOMIC DNA]</scope>
    <source>
        <strain evidence="7">SpSt-86</strain>
    </source>
</reference>
<dbReference type="EMBL" id="DTKQ01000032">
    <property type="protein sequence ID" value="HGZ79123.1"/>
    <property type="molecule type" value="Genomic_DNA"/>
</dbReference>
<evidence type="ECO:0000256" key="2">
    <source>
        <dbReference type="ARBA" id="ARBA00022475"/>
    </source>
</evidence>
<feature type="transmembrane region" description="Helical" evidence="6">
    <location>
        <begin position="137"/>
        <end position="165"/>
    </location>
</feature>
<feature type="transmembrane region" description="Helical" evidence="6">
    <location>
        <begin position="269"/>
        <end position="290"/>
    </location>
</feature>
<evidence type="ECO:0000256" key="4">
    <source>
        <dbReference type="ARBA" id="ARBA00022989"/>
    </source>
</evidence>
<proteinExistence type="predicted"/>
<evidence type="ECO:0000256" key="5">
    <source>
        <dbReference type="ARBA" id="ARBA00023136"/>
    </source>
</evidence>
<keyword evidence="4 6" id="KW-1133">Transmembrane helix</keyword>
<feature type="transmembrane region" description="Helical" evidence="6">
    <location>
        <begin position="196"/>
        <end position="220"/>
    </location>
</feature>
<keyword evidence="2" id="KW-1003">Cell membrane</keyword>
<feature type="transmembrane region" description="Helical" evidence="6">
    <location>
        <begin position="232"/>
        <end position="257"/>
    </location>
</feature>
<dbReference type="AlphaFoldDB" id="A0A832I5P1"/>
<evidence type="ECO:0000256" key="3">
    <source>
        <dbReference type="ARBA" id="ARBA00022692"/>
    </source>
</evidence>
<dbReference type="InterPro" id="IPR001851">
    <property type="entry name" value="ABC_transp_permease"/>
</dbReference>
<accession>A0A832I5P1</accession>
<comment type="subcellular location">
    <subcellularLocation>
        <location evidence="1">Cell membrane</location>
        <topology evidence="1">Multi-pass membrane protein</topology>
    </subcellularLocation>
</comment>
<name>A0A832I5P1_9THEM</name>
<protein>
    <submittedName>
        <fullName evidence="7">ABC transporter permease</fullName>
    </submittedName>
</protein>
<keyword evidence="5 6" id="KW-0472">Membrane</keyword>
<dbReference type="CDD" id="cd06580">
    <property type="entry name" value="TM_PBP1_transp_TpRbsC_like"/>
    <property type="match status" value="1"/>
</dbReference>
<evidence type="ECO:0000313" key="7">
    <source>
        <dbReference type="EMBL" id="HGZ79123.1"/>
    </source>
</evidence>
<keyword evidence="3 6" id="KW-0812">Transmembrane</keyword>
<feature type="transmembrane region" description="Helical" evidence="6">
    <location>
        <begin position="90"/>
        <end position="108"/>
    </location>
</feature>
<evidence type="ECO:0000256" key="6">
    <source>
        <dbReference type="SAM" id="Phobius"/>
    </source>
</evidence>
<dbReference type="GO" id="GO:0005886">
    <property type="term" value="C:plasma membrane"/>
    <property type="evidence" value="ECO:0007669"/>
    <property type="project" value="UniProtKB-SubCell"/>
</dbReference>
<dbReference type="GO" id="GO:0022857">
    <property type="term" value="F:transmembrane transporter activity"/>
    <property type="evidence" value="ECO:0007669"/>
    <property type="project" value="InterPro"/>
</dbReference>